<protein>
    <submittedName>
        <fullName evidence="1">Uncharacterized protein</fullName>
    </submittedName>
</protein>
<dbReference type="Proteomes" id="UP000030739">
    <property type="component" value="Segment"/>
</dbReference>
<gene>
    <name evidence="1" type="ORF">PM2_114</name>
</gene>
<name>A0A0A0Q0E7_9CAUD</name>
<keyword evidence="2" id="KW-1185">Reference proteome</keyword>
<dbReference type="KEGG" id="vg:26638007"/>
<proteinExistence type="predicted"/>
<evidence type="ECO:0000313" key="2">
    <source>
        <dbReference type="Proteomes" id="UP000030739"/>
    </source>
</evidence>
<evidence type="ECO:0000313" key="1">
    <source>
        <dbReference type="EMBL" id="AHY25076.1"/>
    </source>
</evidence>
<reference evidence="1 2" key="1">
    <citation type="journal article" date="2015" name="Plant Pathol. J.">
        <title>Isolation and Genomic Characterization of the T4-Like Bacteriophage PM2 Infecting Pectobacterium carotovorum subsp. carotovorum.</title>
        <authorList>
            <person name="Lim J.A."/>
            <person name="Lee D.H."/>
            <person name="Heu S."/>
        </authorList>
    </citation>
    <scope>NUCLEOTIDE SEQUENCE [LARGE SCALE GENOMIC DNA]</scope>
</reference>
<organism evidence="1 2">
    <name type="scientific">Pectobacterium bacteriophage PM2</name>
    <dbReference type="NCBI Taxonomy" id="1429794"/>
    <lineage>
        <taxon>Viruses</taxon>
        <taxon>Duplodnaviria</taxon>
        <taxon>Heunggongvirae</taxon>
        <taxon>Uroviricota</taxon>
        <taxon>Caudoviricetes</taxon>
        <taxon>Pantevenvirales</taxon>
        <taxon>Straboviridae</taxon>
        <taxon>Tevenvirinae</taxon>
        <taxon>Mosugukvirus</taxon>
        <taxon>Mosugukvirus pm2</taxon>
    </lineage>
</organism>
<dbReference type="EMBL" id="KF835987">
    <property type="protein sequence ID" value="AHY25076.1"/>
    <property type="molecule type" value="Genomic_DNA"/>
</dbReference>
<sequence length="66" mass="7503">MQLTENAKKFMSRNPQLIAVVGDHRFYEHPVHGDEVDLVVITPDGRKKSSGFYDVPSLQEVLDSNF</sequence>
<accession>A0A0A0Q0E7</accession>
<dbReference type="RefSeq" id="YP_009211535.1">
    <property type="nucleotide sequence ID" value="NC_028940.1"/>
</dbReference>
<dbReference type="GeneID" id="26638007"/>